<dbReference type="EC" id="5.2.1.8" evidence="4"/>
<keyword evidence="2 4" id="KW-0697">Rotamase</keyword>
<comment type="caution">
    <text evidence="8">The sequence shown here is derived from an EMBL/GenBank/DDBJ whole genome shotgun (WGS) entry which is preliminary data.</text>
</comment>
<dbReference type="InterPro" id="IPR046357">
    <property type="entry name" value="PPIase_dom_sf"/>
</dbReference>
<dbReference type="EMBL" id="JACSDZ010000009">
    <property type="protein sequence ID" value="KAF7395964.1"/>
    <property type="molecule type" value="Genomic_DNA"/>
</dbReference>
<dbReference type="PANTHER" id="PTHR43811:SF19">
    <property type="entry name" value="39 KDA FK506-BINDING NUCLEAR PROTEIN"/>
    <property type="match status" value="1"/>
</dbReference>
<dbReference type="Gene3D" id="2.60.120.340">
    <property type="entry name" value="Nucleoplasmin core domain"/>
    <property type="match status" value="1"/>
</dbReference>
<feature type="compositionally biased region" description="Acidic residues" evidence="6">
    <location>
        <begin position="174"/>
        <end position="223"/>
    </location>
</feature>
<dbReference type="GO" id="GO:0000785">
    <property type="term" value="C:chromatin"/>
    <property type="evidence" value="ECO:0007669"/>
    <property type="project" value="TreeGrafter"/>
</dbReference>
<sequence length="396" mass="45094">MFWGLIMEPNKRYTQTVEKSFHVSMATLDVASADDNVVQVTVCYDGTNYLLCSLKKGSVWQVPLDLHFQEGTKIAFTCNGHSRVHLTGYLIPDDLVDEIEEEEEEEEKVQQLIDKQSKRKAIDFPKGNKKVKRVKNEVESSEDDDLELDGTNNDEDIDEEEEEERKESLLNEENVNEEEDEEESDGDDDDDDDDNYHDDDDDDEDDDDDNDDDDDDDINEEEEEKIRKKFSKQQQQGKKNKQVEQLQQKKKQDKQKLVNGKDIKQNQQKKNKGEQQQQNTSNEQKKRVVEGGVQVKDIKTGNGAFAKAGKFVSVYFIGRLQNGKKFDATTQGDGFKFRLGRGEVIKGWDVGITGMKVGGKRQITIPPAMAYGAKGFPPAIPGNSTLIFEVELKNVH</sequence>
<keyword evidence="3 4" id="KW-0413">Isomerase</keyword>
<dbReference type="PROSITE" id="PS50059">
    <property type="entry name" value="FKBP_PPIASE"/>
    <property type="match status" value="1"/>
</dbReference>
<dbReference type="SUPFAM" id="SSF54534">
    <property type="entry name" value="FKBP-like"/>
    <property type="match status" value="1"/>
</dbReference>
<evidence type="ECO:0000313" key="8">
    <source>
        <dbReference type="EMBL" id="KAF7395964.1"/>
    </source>
</evidence>
<proteinExistence type="inferred from homology"/>
<dbReference type="Pfam" id="PF17800">
    <property type="entry name" value="NPL"/>
    <property type="match status" value="1"/>
</dbReference>
<feature type="region of interest" description="Disordered" evidence="6">
    <location>
        <begin position="131"/>
        <end position="289"/>
    </location>
</feature>
<feature type="compositionally biased region" description="Acidic residues" evidence="6">
    <location>
        <begin position="139"/>
        <end position="164"/>
    </location>
</feature>
<feature type="compositionally biased region" description="Basic and acidic residues" evidence="6">
    <location>
        <begin position="254"/>
        <end position="264"/>
    </location>
</feature>
<feature type="compositionally biased region" description="Low complexity" evidence="6">
    <location>
        <begin position="265"/>
        <end position="279"/>
    </location>
</feature>
<dbReference type="Proteomes" id="UP000617340">
    <property type="component" value="Unassembled WGS sequence"/>
</dbReference>
<dbReference type="PANTHER" id="PTHR43811">
    <property type="entry name" value="FKBP-TYPE PEPTIDYL-PROLYL CIS-TRANS ISOMERASE FKPA"/>
    <property type="match status" value="1"/>
</dbReference>
<dbReference type="Pfam" id="PF00254">
    <property type="entry name" value="FKBP_C"/>
    <property type="match status" value="1"/>
</dbReference>
<evidence type="ECO:0000256" key="6">
    <source>
        <dbReference type="SAM" id="MobiDB-lite"/>
    </source>
</evidence>
<evidence type="ECO:0000259" key="7">
    <source>
        <dbReference type="PROSITE" id="PS50059"/>
    </source>
</evidence>
<dbReference type="GO" id="GO:0003755">
    <property type="term" value="F:peptidyl-prolyl cis-trans isomerase activity"/>
    <property type="evidence" value="ECO:0007669"/>
    <property type="project" value="UniProtKB-KW"/>
</dbReference>
<dbReference type="AlphaFoldDB" id="A0A834JWE8"/>
<dbReference type="PIRSF" id="PIRSF001473">
    <property type="entry name" value="FK506-bp_FPR3"/>
    <property type="match status" value="1"/>
</dbReference>
<evidence type="ECO:0000313" key="9">
    <source>
        <dbReference type="Proteomes" id="UP000617340"/>
    </source>
</evidence>
<dbReference type="FunFam" id="3.10.50.40:FF:000006">
    <property type="entry name" value="Peptidyl-prolyl cis-trans isomerase"/>
    <property type="match status" value="1"/>
</dbReference>
<organism evidence="8 9">
    <name type="scientific">Vespula germanica</name>
    <name type="common">German yellow jacket</name>
    <name type="synonym">Paravespula germanica</name>
    <dbReference type="NCBI Taxonomy" id="30212"/>
    <lineage>
        <taxon>Eukaryota</taxon>
        <taxon>Metazoa</taxon>
        <taxon>Ecdysozoa</taxon>
        <taxon>Arthropoda</taxon>
        <taxon>Hexapoda</taxon>
        <taxon>Insecta</taxon>
        <taxon>Pterygota</taxon>
        <taxon>Neoptera</taxon>
        <taxon>Endopterygota</taxon>
        <taxon>Hymenoptera</taxon>
        <taxon>Apocrita</taxon>
        <taxon>Aculeata</taxon>
        <taxon>Vespoidea</taxon>
        <taxon>Vespidae</taxon>
        <taxon>Vespinae</taxon>
        <taxon>Vespula</taxon>
    </lineage>
</organism>
<comment type="similarity">
    <text evidence="4">Belongs to the FKBP-type PPIase family.</text>
</comment>
<evidence type="ECO:0000256" key="5">
    <source>
        <dbReference type="PROSITE-ProRule" id="PRU00277"/>
    </source>
</evidence>
<dbReference type="InterPro" id="IPR041232">
    <property type="entry name" value="NPL"/>
</dbReference>
<keyword evidence="9" id="KW-1185">Reference proteome</keyword>
<accession>A0A834JWE8</accession>
<dbReference type="GO" id="GO:0005730">
    <property type="term" value="C:nucleolus"/>
    <property type="evidence" value="ECO:0007669"/>
    <property type="project" value="TreeGrafter"/>
</dbReference>
<dbReference type="Gene3D" id="3.10.50.40">
    <property type="match status" value="1"/>
</dbReference>
<gene>
    <name evidence="8" type="ORF">HZH68_010014</name>
</gene>
<evidence type="ECO:0000256" key="3">
    <source>
        <dbReference type="ARBA" id="ARBA00023235"/>
    </source>
</evidence>
<evidence type="ECO:0000256" key="4">
    <source>
        <dbReference type="PIRNR" id="PIRNR001473"/>
    </source>
</evidence>
<name>A0A834JWE8_VESGE</name>
<reference evidence="8" key="1">
    <citation type="journal article" date="2020" name="G3 (Bethesda)">
        <title>High-Quality Assemblies for Three Invasive Social Wasps from the &lt;i&gt;Vespula&lt;/i&gt; Genus.</title>
        <authorList>
            <person name="Harrop T.W.R."/>
            <person name="Guhlin J."/>
            <person name="McLaughlin G.M."/>
            <person name="Permina E."/>
            <person name="Stockwell P."/>
            <person name="Gilligan J."/>
            <person name="Le Lec M.F."/>
            <person name="Gruber M.A.M."/>
            <person name="Quinn O."/>
            <person name="Lovegrove M."/>
            <person name="Duncan E.J."/>
            <person name="Remnant E.J."/>
            <person name="Van Eeckhoven J."/>
            <person name="Graham B."/>
            <person name="Knapp R.A."/>
            <person name="Langford K.W."/>
            <person name="Kronenberg Z."/>
            <person name="Press M.O."/>
            <person name="Eacker S.M."/>
            <person name="Wilson-Rankin E.E."/>
            <person name="Purcell J."/>
            <person name="Lester P.J."/>
            <person name="Dearden P.K."/>
        </authorList>
    </citation>
    <scope>NUCLEOTIDE SEQUENCE</scope>
    <source>
        <strain evidence="8">Linc-1</strain>
    </source>
</reference>
<feature type="domain" description="PPIase FKBP-type" evidence="7">
    <location>
        <begin position="309"/>
        <end position="396"/>
    </location>
</feature>
<comment type="catalytic activity">
    <reaction evidence="1 4 5">
        <text>[protein]-peptidylproline (omega=180) = [protein]-peptidylproline (omega=0)</text>
        <dbReference type="Rhea" id="RHEA:16237"/>
        <dbReference type="Rhea" id="RHEA-COMP:10747"/>
        <dbReference type="Rhea" id="RHEA-COMP:10748"/>
        <dbReference type="ChEBI" id="CHEBI:83833"/>
        <dbReference type="ChEBI" id="CHEBI:83834"/>
        <dbReference type="EC" id="5.2.1.8"/>
    </reaction>
</comment>
<dbReference type="InterPro" id="IPR023566">
    <property type="entry name" value="PPIase_Fpr3/Fpr4-like"/>
</dbReference>
<protein>
    <recommendedName>
        <fullName evidence="4">FK506-binding protein</fullName>
        <ecNumber evidence="4">5.2.1.8</ecNumber>
    </recommendedName>
</protein>
<dbReference type="InterPro" id="IPR001179">
    <property type="entry name" value="PPIase_FKBP_dom"/>
</dbReference>
<evidence type="ECO:0000256" key="1">
    <source>
        <dbReference type="ARBA" id="ARBA00000971"/>
    </source>
</evidence>
<evidence type="ECO:0000256" key="2">
    <source>
        <dbReference type="ARBA" id="ARBA00023110"/>
    </source>
</evidence>